<feature type="region of interest" description="Disordered" evidence="1">
    <location>
        <begin position="1"/>
        <end position="51"/>
    </location>
</feature>
<evidence type="ECO:0000313" key="3">
    <source>
        <dbReference type="Proteomes" id="UP000662200"/>
    </source>
</evidence>
<dbReference type="EMBL" id="BMQC01000031">
    <property type="protein sequence ID" value="GGK44194.1"/>
    <property type="molecule type" value="Genomic_DNA"/>
</dbReference>
<name>A0A8J3FLL1_9ACTN</name>
<dbReference type="AlphaFoldDB" id="A0A8J3FLL1"/>
<evidence type="ECO:0000256" key="1">
    <source>
        <dbReference type="SAM" id="MobiDB-lite"/>
    </source>
</evidence>
<protein>
    <submittedName>
        <fullName evidence="2">Uncharacterized protein</fullName>
    </submittedName>
</protein>
<accession>A0A8J3FLL1</accession>
<sequence>MGVSRVAGTGAAEAPDMAEQAARARTGRGVGVGQPDRRQWTRQAGMTRQQAAPARAALVGAAGRLVLPGM</sequence>
<dbReference type="Proteomes" id="UP000662200">
    <property type="component" value="Unassembled WGS sequence"/>
</dbReference>
<evidence type="ECO:0000313" key="2">
    <source>
        <dbReference type="EMBL" id="GGK44194.1"/>
    </source>
</evidence>
<reference evidence="2" key="2">
    <citation type="submission" date="2020-09" db="EMBL/GenBank/DDBJ databases">
        <authorList>
            <person name="Sun Q."/>
            <person name="Ohkuma M."/>
        </authorList>
    </citation>
    <scope>NUCLEOTIDE SEQUENCE</scope>
    <source>
        <strain evidence="2">JCM 3091</strain>
    </source>
</reference>
<keyword evidence="3" id="KW-1185">Reference proteome</keyword>
<organism evidence="2 3">
    <name type="scientific">Pilimelia terevasa</name>
    <dbReference type="NCBI Taxonomy" id="53372"/>
    <lineage>
        <taxon>Bacteria</taxon>
        <taxon>Bacillati</taxon>
        <taxon>Actinomycetota</taxon>
        <taxon>Actinomycetes</taxon>
        <taxon>Micromonosporales</taxon>
        <taxon>Micromonosporaceae</taxon>
        <taxon>Pilimelia</taxon>
    </lineage>
</organism>
<gene>
    <name evidence="2" type="ORF">GCM10010124_41250</name>
</gene>
<comment type="caution">
    <text evidence="2">The sequence shown here is derived from an EMBL/GenBank/DDBJ whole genome shotgun (WGS) entry which is preliminary data.</text>
</comment>
<proteinExistence type="predicted"/>
<reference evidence="2" key="1">
    <citation type="journal article" date="2014" name="Int. J. Syst. Evol. Microbiol.">
        <title>Complete genome sequence of Corynebacterium casei LMG S-19264T (=DSM 44701T), isolated from a smear-ripened cheese.</title>
        <authorList>
            <consortium name="US DOE Joint Genome Institute (JGI-PGF)"/>
            <person name="Walter F."/>
            <person name="Albersmeier A."/>
            <person name="Kalinowski J."/>
            <person name="Ruckert C."/>
        </authorList>
    </citation>
    <scope>NUCLEOTIDE SEQUENCE</scope>
    <source>
        <strain evidence="2">JCM 3091</strain>
    </source>
</reference>
<feature type="compositionally biased region" description="Low complexity" evidence="1">
    <location>
        <begin position="11"/>
        <end position="24"/>
    </location>
</feature>